<comment type="caution">
    <text evidence="3">The sequence shown here is derived from an EMBL/GenBank/DDBJ whole genome shotgun (WGS) entry which is preliminary data.</text>
</comment>
<name>A0A9P8RHK2_9PEZI</name>
<evidence type="ECO:0000313" key="4">
    <source>
        <dbReference type="Proteomes" id="UP000758603"/>
    </source>
</evidence>
<dbReference type="SUPFAM" id="SSF48208">
    <property type="entry name" value="Six-hairpin glycosidases"/>
    <property type="match status" value="1"/>
</dbReference>
<dbReference type="PANTHER" id="PTHR36845:SF1">
    <property type="entry name" value="HYDROLASE, PUTATIVE (AFU_ORTHOLOGUE AFUA_7G05090)-RELATED"/>
    <property type="match status" value="1"/>
</dbReference>
<dbReference type="GeneID" id="70137189"/>
<dbReference type="InterPro" id="IPR052369">
    <property type="entry name" value="UG_Glycosaminoglycan_Hydrolase"/>
</dbReference>
<dbReference type="RefSeq" id="XP_045952663.1">
    <property type="nucleotide sequence ID" value="XM_046108298.1"/>
</dbReference>
<organism evidence="3 4">
    <name type="scientific">Truncatella angustata</name>
    <dbReference type="NCBI Taxonomy" id="152316"/>
    <lineage>
        <taxon>Eukaryota</taxon>
        <taxon>Fungi</taxon>
        <taxon>Dikarya</taxon>
        <taxon>Ascomycota</taxon>
        <taxon>Pezizomycotina</taxon>
        <taxon>Sordariomycetes</taxon>
        <taxon>Xylariomycetidae</taxon>
        <taxon>Amphisphaeriales</taxon>
        <taxon>Sporocadaceae</taxon>
        <taxon>Truncatella</taxon>
    </lineage>
</organism>
<dbReference type="OrthoDB" id="2317065at2759"/>
<evidence type="ECO:0000313" key="3">
    <source>
        <dbReference type="EMBL" id="KAH6646149.1"/>
    </source>
</evidence>
<proteinExistence type="inferred from homology"/>
<gene>
    <name evidence="3" type="ORF">BKA67DRAFT_664006</name>
</gene>
<dbReference type="PANTHER" id="PTHR36845">
    <property type="entry name" value="HYDROLASE, PUTATIVE (AFU_ORTHOLOGUE AFUA_7G05090)-RELATED"/>
    <property type="match status" value="1"/>
</dbReference>
<sequence>MAPTRKRARYHKDELIIEELPDISLLTPKESSDVEATTLSDVPPPTELSIGAIHHLYSNSTVGKLWGIATKALQQPKPPIYFPEYTKPGGTKYVYRELDFWTSGFFPGSLHLLLERQRNFKATGVHEQHLEFACRWWTESLHQNAHLSTTHDLGFMIAPWAKVAWDLNHDYRALETMKTAAKTLHGRFSKNVGLIRSWDTCVTKRYEFLDPDNEFLTVIDNMMNLDLLFYVAQQTGNGAMYEAAAQHARTTQQNHIRDDFSTIHLVTFDPNTGGVRERLTNQGYTDTSCWTRGQAWAIAGFAETYNWTHDRSFLETAVNCADYFLHRLPESGVPPWDFDAEDDAKRDGKTSQAPDVSAAMITAYGLLLIHKALVSLGKPSKYLNHALRLVNAVAMHHINPPSSFIEHTERIEMVERPTEDVVTVSVEPGGAETILNGATINNHEFAPRRWANHGLVYADYYFLLVGNELLKMDVGGLVGRVTPFKAAPSQMRS</sequence>
<dbReference type="InterPro" id="IPR008928">
    <property type="entry name" value="6-hairpin_glycosidase_sf"/>
</dbReference>
<dbReference type="EMBL" id="JAGPXC010000010">
    <property type="protein sequence ID" value="KAH6646149.1"/>
    <property type="molecule type" value="Genomic_DNA"/>
</dbReference>
<protein>
    <submittedName>
        <fullName evidence="3">Six-hairpin glycosidase-like protein</fullName>
    </submittedName>
</protein>
<dbReference type="GO" id="GO:0000272">
    <property type="term" value="P:polysaccharide catabolic process"/>
    <property type="evidence" value="ECO:0007669"/>
    <property type="project" value="TreeGrafter"/>
</dbReference>
<dbReference type="InterPro" id="IPR012341">
    <property type="entry name" value="6hp_glycosidase-like_sf"/>
</dbReference>
<comment type="similarity">
    <text evidence="2">Belongs to the glycosyl hydrolase 88 family.</text>
</comment>
<dbReference type="AlphaFoldDB" id="A0A9P8RHK2"/>
<evidence type="ECO:0000256" key="2">
    <source>
        <dbReference type="ARBA" id="ARBA00038358"/>
    </source>
</evidence>
<reference evidence="3" key="1">
    <citation type="journal article" date="2021" name="Nat. Commun.">
        <title>Genetic determinants of endophytism in the Arabidopsis root mycobiome.</title>
        <authorList>
            <person name="Mesny F."/>
            <person name="Miyauchi S."/>
            <person name="Thiergart T."/>
            <person name="Pickel B."/>
            <person name="Atanasova L."/>
            <person name="Karlsson M."/>
            <person name="Huettel B."/>
            <person name="Barry K.W."/>
            <person name="Haridas S."/>
            <person name="Chen C."/>
            <person name="Bauer D."/>
            <person name="Andreopoulos W."/>
            <person name="Pangilinan J."/>
            <person name="LaButti K."/>
            <person name="Riley R."/>
            <person name="Lipzen A."/>
            <person name="Clum A."/>
            <person name="Drula E."/>
            <person name="Henrissat B."/>
            <person name="Kohler A."/>
            <person name="Grigoriev I.V."/>
            <person name="Martin F.M."/>
            <person name="Hacquard S."/>
        </authorList>
    </citation>
    <scope>NUCLEOTIDE SEQUENCE</scope>
    <source>
        <strain evidence="3">MPI-SDFR-AT-0073</strain>
    </source>
</reference>
<keyword evidence="3" id="KW-0326">Glycosidase</keyword>
<accession>A0A9P8RHK2</accession>
<keyword evidence="1" id="KW-0378">Hydrolase</keyword>
<dbReference type="GO" id="GO:0052757">
    <property type="term" value="F:chondroitin hydrolase activity"/>
    <property type="evidence" value="ECO:0007669"/>
    <property type="project" value="TreeGrafter"/>
</dbReference>
<dbReference type="Proteomes" id="UP000758603">
    <property type="component" value="Unassembled WGS sequence"/>
</dbReference>
<keyword evidence="4" id="KW-1185">Reference proteome</keyword>
<dbReference type="Gene3D" id="1.50.10.10">
    <property type="match status" value="1"/>
</dbReference>
<evidence type="ECO:0000256" key="1">
    <source>
        <dbReference type="ARBA" id="ARBA00022801"/>
    </source>
</evidence>